<proteinExistence type="predicted"/>
<dbReference type="FunFam" id="1.20.58.2010:FF:000003">
    <property type="entry name" value="Rop guanine nucleotide exchange factor 14"/>
    <property type="match status" value="1"/>
</dbReference>
<dbReference type="Pfam" id="PF03759">
    <property type="entry name" value="PRONE"/>
    <property type="match status" value="1"/>
</dbReference>
<dbReference type="Gene3D" id="1.20.58.2010">
    <property type="entry name" value="PRONE domain, subdomain 1"/>
    <property type="match status" value="2"/>
</dbReference>
<dbReference type="InterPro" id="IPR038937">
    <property type="entry name" value="RopGEF"/>
</dbReference>
<dbReference type="Proteomes" id="UP001179952">
    <property type="component" value="Unassembled WGS sequence"/>
</dbReference>
<dbReference type="AlphaFoldDB" id="A0AAV9ADE9"/>
<feature type="domain" description="PRONE" evidence="4">
    <location>
        <begin position="106"/>
        <end position="475"/>
    </location>
</feature>
<gene>
    <name evidence="5" type="ORF">QJS04_geneDACA008988</name>
</gene>
<keyword evidence="1 2" id="KW-0344">Guanine-nucleotide releasing factor</keyword>
<evidence type="ECO:0000256" key="2">
    <source>
        <dbReference type="PROSITE-ProRule" id="PRU00663"/>
    </source>
</evidence>
<organism evidence="5 6">
    <name type="scientific">Acorus gramineus</name>
    <name type="common">Dwarf sweet flag</name>
    <dbReference type="NCBI Taxonomy" id="55184"/>
    <lineage>
        <taxon>Eukaryota</taxon>
        <taxon>Viridiplantae</taxon>
        <taxon>Streptophyta</taxon>
        <taxon>Embryophyta</taxon>
        <taxon>Tracheophyta</taxon>
        <taxon>Spermatophyta</taxon>
        <taxon>Magnoliopsida</taxon>
        <taxon>Liliopsida</taxon>
        <taxon>Acoraceae</taxon>
        <taxon>Acorus</taxon>
    </lineage>
</organism>
<dbReference type="FunFam" id="1.20.58.2010:FF:000001">
    <property type="entry name" value="Rop guanine nucleotide exchange factor 14"/>
    <property type="match status" value="1"/>
</dbReference>
<name>A0AAV9ADE9_ACOGR</name>
<dbReference type="PANTHER" id="PTHR33101">
    <property type="entry name" value="ROP GUANINE NUCLEOTIDE EXCHANGE FACTOR 1"/>
    <property type="match status" value="1"/>
</dbReference>
<dbReference type="PROSITE" id="PS51334">
    <property type="entry name" value="PRONE"/>
    <property type="match status" value="1"/>
</dbReference>
<accession>A0AAV9ADE9</accession>
<evidence type="ECO:0000259" key="4">
    <source>
        <dbReference type="PROSITE" id="PS51334"/>
    </source>
</evidence>
<dbReference type="InterPro" id="IPR005512">
    <property type="entry name" value="PRONE_dom"/>
</dbReference>
<evidence type="ECO:0000256" key="1">
    <source>
        <dbReference type="ARBA" id="ARBA00022658"/>
    </source>
</evidence>
<dbReference type="PANTHER" id="PTHR33101:SF2">
    <property type="entry name" value="ROP GUANINE NUCLEOTIDE EXCHANGE FACTOR 14"/>
    <property type="match status" value="1"/>
</dbReference>
<protein>
    <submittedName>
        <fullName evidence="5">Rop guanine nucleotide exchange factor 1</fullName>
    </submittedName>
</protein>
<dbReference type="GO" id="GO:0005085">
    <property type="term" value="F:guanyl-nucleotide exchange factor activity"/>
    <property type="evidence" value="ECO:0007669"/>
    <property type="project" value="UniProtKB-UniRule"/>
</dbReference>
<comment type="caution">
    <text evidence="5">The sequence shown here is derived from an EMBL/GenBank/DDBJ whole genome shotgun (WGS) entry which is preliminary data.</text>
</comment>
<sequence>MRSLICCRRNREISLDFDNNNDGLMSYGGLESCIRSSYSYENDSGTSREATDSLDEEDNTSCSSSKDAFGSFSSQWLVNKQDEHGLDKWEEEGSTFSSPQQSFSACRGKPIYTMQVSDMKEKFSRLLLGDDISGGCKGISTALVLSNAITNLSATVFGELWKLEPLSEDRKSRWRREMDWLLSPTNYMVELVPAKQIGDNGRILEIMTPKARSDVHVNLPALQKLDSMLIGVLDSMVDTEFWYEENGSRTEGLTRPNKKWWLPSPRVPASGLSASQRKRLAFQGNFVHQVLKATKSINENVLLQMPVPVSIGHALPKASKGSLGEDVYKVLTSRWSSMEEILSLLSLKSEHAVLLTVNKLETAVFAWKQRVSDGANTRSPLWNPWSYVRDARLDHDRMGNLSDRAEVLLQQLKNIFPNLPPTFLDVTRVHYNKDVGHSIIEAYSRVLGSLAFSILSRIGEILQEDDLTKPSTPVATLKFDLSSDVYLAGIFETPPGHIRSSLISQMDMVDGRSTKSDKAKVLEESFTDNESSTMIRAA</sequence>
<evidence type="ECO:0000313" key="6">
    <source>
        <dbReference type="Proteomes" id="UP001179952"/>
    </source>
</evidence>
<evidence type="ECO:0000313" key="5">
    <source>
        <dbReference type="EMBL" id="KAK1261996.1"/>
    </source>
</evidence>
<reference evidence="5" key="1">
    <citation type="journal article" date="2023" name="Nat. Commun.">
        <title>Diploid and tetraploid genomes of Acorus and the evolution of monocots.</title>
        <authorList>
            <person name="Ma L."/>
            <person name="Liu K.W."/>
            <person name="Li Z."/>
            <person name="Hsiao Y.Y."/>
            <person name="Qi Y."/>
            <person name="Fu T."/>
            <person name="Tang G.D."/>
            <person name="Zhang D."/>
            <person name="Sun W.H."/>
            <person name="Liu D.K."/>
            <person name="Li Y."/>
            <person name="Chen G.Z."/>
            <person name="Liu X.D."/>
            <person name="Liao X.Y."/>
            <person name="Jiang Y.T."/>
            <person name="Yu X."/>
            <person name="Hao Y."/>
            <person name="Huang J."/>
            <person name="Zhao X.W."/>
            <person name="Ke S."/>
            <person name="Chen Y.Y."/>
            <person name="Wu W.L."/>
            <person name="Hsu J.L."/>
            <person name="Lin Y.F."/>
            <person name="Huang M.D."/>
            <person name="Li C.Y."/>
            <person name="Huang L."/>
            <person name="Wang Z.W."/>
            <person name="Zhao X."/>
            <person name="Zhong W.Y."/>
            <person name="Peng D.H."/>
            <person name="Ahmad S."/>
            <person name="Lan S."/>
            <person name="Zhang J.S."/>
            <person name="Tsai W.C."/>
            <person name="Van de Peer Y."/>
            <person name="Liu Z.J."/>
        </authorList>
    </citation>
    <scope>NUCLEOTIDE SEQUENCE</scope>
    <source>
        <strain evidence="5">SCP</strain>
    </source>
</reference>
<keyword evidence="6" id="KW-1185">Reference proteome</keyword>
<dbReference type="EMBL" id="JAUJYN010000010">
    <property type="protein sequence ID" value="KAK1261996.1"/>
    <property type="molecule type" value="Genomic_DNA"/>
</dbReference>
<evidence type="ECO:0000256" key="3">
    <source>
        <dbReference type="SAM" id="MobiDB-lite"/>
    </source>
</evidence>
<reference evidence="5" key="2">
    <citation type="submission" date="2023-06" db="EMBL/GenBank/DDBJ databases">
        <authorList>
            <person name="Ma L."/>
            <person name="Liu K.-W."/>
            <person name="Li Z."/>
            <person name="Hsiao Y.-Y."/>
            <person name="Qi Y."/>
            <person name="Fu T."/>
            <person name="Tang G."/>
            <person name="Zhang D."/>
            <person name="Sun W.-H."/>
            <person name="Liu D.-K."/>
            <person name="Li Y."/>
            <person name="Chen G.-Z."/>
            <person name="Liu X.-D."/>
            <person name="Liao X.-Y."/>
            <person name="Jiang Y.-T."/>
            <person name="Yu X."/>
            <person name="Hao Y."/>
            <person name="Huang J."/>
            <person name="Zhao X.-W."/>
            <person name="Ke S."/>
            <person name="Chen Y.-Y."/>
            <person name="Wu W.-L."/>
            <person name="Hsu J.-L."/>
            <person name="Lin Y.-F."/>
            <person name="Huang M.-D."/>
            <person name="Li C.-Y."/>
            <person name="Huang L."/>
            <person name="Wang Z.-W."/>
            <person name="Zhao X."/>
            <person name="Zhong W.-Y."/>
            <person name="Peng D.-H."/>
            <person name="Ahmad S."/>
            <person name="Lan S."/>
            <person name="Zhang J.-S."/>
            <person name="Tsai W.-C."/>
            <person name="Van De Peer Y."/>
            <person name="Liu Z.-J."/>
        </authorList>
    </citation>
    <scope>NUCLEOTIDE SEQUENCE</scope>
    <source>
        <strain evidence="5">SCP</strain>
        <tissue evidence="5">Leaves</tissue>
    </source>
</reference>
<feature type="region of interest" description="Disordered" evidence="3">
    <location>
        <begin position="41"/>
        <end position="66"/>
    </location>
</feature>